<feature type="transmembrane region" description="Helical" evidence="1">
    <location>
        <begin position="111"/>
        <end position="131"/>
    </location>
</feature>
<feature type="transmembrane region" description="Helical" evidence="1">
    <location>
        <begin position="366"/>
        <end position="389"/>
    </location>
</feature>
<dbReference type="KEGG" id="pacr:FXN63_13760"/>
<dbReference type="Proteomes" id="UP000325161">
    <property type="component" value="Chromosome"/>
</dbReference>
<name>A0A5C0AWK1_9BURK</name>
<dbReference type="OrthoDB" id="7022049at2"/>
<feature type="transmembrane region" description="Helical" evidence="1">
    <location>
        <begin position="265"/>
        <end position="285"/>
    </location>
</feature>
<accession>A0A5C0AWK1</accession>
<sequence length="495" mass="53415">METEPEGSARYAEARPPATVKAGLLRSASMQDVHAAQNAPGRSRRTSVIGMTALGALQGVCCYALLSPALAGTLRGFEAVMWMMSLMLVMTVPLLWYFTENLLGLSTLRRVAIVAVLGLIIPIMLTTEYTVMQQREFPQTSSAPLIASAVLAFICLPLLAHLRHGQQPGRGLQRTVSGWHWSYPDLFQTTWRNVIAFSTALLLALIGVLLLAAMAAGLRLVGIGLIGQILFQPATLFAAYATLFGAAIGLLLAKGTWLIAARRFLLARKYLLPLAVGTFVIWTLVKLQTQQPPPQDQGISALLAGLLTLLLVAVNTRYQDGLELAKPSRFARIRMICVCLLAIAALGFIALTLIRRVNEHGWSANLVWAVFIWVLAAGYLAGYAAGMIATKRGWMWSLAPTNIAMGAVLCVGVLLLATPLADARSLAAQDQIQRLLNGDTPAASFNYEALARNNDRYGRDALKYLSQLDPKVPNGTAIIAGARLALDITTTKSDK</sequence>
<keyword evidence="1" id="KW-0812">Transmembrane</keyword>
<reference evidence="2 3" key="1">
    <citation type="submission" date="2019-08" db="EMBL/GenBank/DDBJ databases">
        <title>Amphibian skin-associated Pigmentiphaga: genome sequence and occurrence across geography and hosts.</title>
        <authorList>
            <person name="Bletz M.C."/>
            <person name="Bunk B."/>
            <person name="Sproeer C."/>
            <person name="Biwer P."/>
            <person name="Reiter S."/>
            <person name="Rabemananjara F.C.E."/>
            <person name="Schulz S."/>
            <person name="Overmann J."/>
            <person name="Vences M."/>
        </authorList>
    </citation>
    <scope>NUCLEOTIDE SEQUENCE [LARGE SCALE GENOMIC DNA]</scope>
    <source>
        <strain evidence="2 3">Mada1488</strain>
    </source>
</reference>
<gene>
    <name evidence="2" type="ORF">FXN63_13760</name>
</gene>
<evidence type="ECO:0000256" key="1">
    <source>
        <dbReference type="SAM" id="Phobius"/>
    </source>
</evidence>
<keyword evidence="1" id="KW-1133">Transmembrane helix</keyword>
<protein>
    <submittedName>
        <fullName evidence="2">DUF4153 domain-containing protein</fullName>
    </submittedName>
</protein>
<proteinExistence type="predicted"/>
<dbReference type="EMBL" id="CP043046">
    <property type="protein sequence ID" value="QEI06779.1"/>
    <property type="molecule type" value="Genomic_DNA"/>
</dbReference>
<organism evidence="2 3">
    <name type="scientific">Pigmentiphaga aceris</name>
    <dbReference type="NCBI Taxonomy" id="1940612"/>
    <lineage>
        <taxon>Bacteria</taxon>
        <taxon>Pseudomonadati</taxon>
        <taxon>Pseudomonadota</taxon>
        <taxon>Betaproteobacteria</taxon>
        <taxon>Burkholderiales</taxon>
        <taxon>Alcaligenaceae</taxon>
        <taxon>Pigmentiphaga</taxon>
    </lineage>
</organism>
<feature type="transmembrane region" description="Helical" evidence="1">
    <location>
        <begin position="230"/>
        <end position="253"/>
    </location>
</feature>
<dbReference type="AlphaFoldDB" id="A0A5C0AWK1"/>
<evidence type="ECO:0000313" key="3">
    <source>
        <dbReference type="Proteomes" id="UP000325161"/>
    </source>
</evidence>
<feature type="transmembrane region" description="Helical" evidence="1">
    <location>
        <begin position="335"/>
        <end position="354"/>
    </location>
</feature>
<feature type="transmembrane region" description="Helical" evidence="1">
    <location>
        <begin position="48"/>
        <end position="67"/>
    </location>
</feature>
<feature type="transmembrane region" description="Helical" evidence="1">
    <location>
        <begin position="143"/>
        <end position="162"/>
    </location>
</feature>
<feature type="transmembrane region" description="Helical" evidence="1">
    <location>
        <begin position="79"/>
        <end position="99"/>
    </location>
</feature>
<feature type="transmembrane region" description="Helical" evidence="1">
    <location>
        <begin position="401"/>
        <end position="421"/>
    </location>
</feature>
<feature type="transmembrane region" description="Helical" evidence="1">
    <location>
        <begin position="297"/>
        <end position="314"/>
    </location>
</feature>
<keyword evidence="3" id="KW-1185">Reference proteome</keyword>
<keyword evidence="1" id="KW-0472">Membrane</keyword>
<feature type="transmembrane region" description="Helical" evidence="1">
    <location>
        <begin position="194"/>
        <end position="218"/>
    </location>
</feature>
<evidence type="ECO:0000313" key="2">
    <source>
        <dbReference type="EMBL" id="QEI06779.1"/>
    </source>
</evidence>